<name>A0ACC0MBG1_RHOML</name>
<dbReference type="Proteomes" id="UP001062846">
    <property type="component" value="Chromosome 9"/>
</dbReference>
<keyword evidence="2" id="KW-1185">Reference proteome</keyword>
<gene>
    <name evidence="1" type="ORF">RHMOL_Rhmol09G0091600</name>
</gene>
<proteinExistence type="predicted"/>
<organism evidence="1 2">
    <name type="scientific">Rhododendron molle</name>
    <name type="common">Chinese azalea</name>
    <name type="synonym">Azalea mollis</name>
    <dbReference type="NCBI Taxonomy" id="49168"/>
    <lineage>
        <taxon>Eukaryota</taxon>
        <taxon>Viridiplantae</taxon>
        <taxon>Streptophyta</taxon>
        <taxon>Embryophyta</taxon>
        <taxon>Tracheophyta</taxon>
        <taxon>Spermatophyta</taxon>
        <taxon>Magnoliopsida</taxon>
        <taxon>eudicotyledons</taxon>
        <taxon>Gunneridae</taxon>
        <taxon>Pentapetalae</taxon>
        <taxon>asterids</taxon>
        <taxon>Ericales</taxon>
        <taxon>Ericaceae</taxon>
        <taxon>Ericoideae</taxon>
        <taxon>Rhodoreae</taxon>
        <taxon>Rhododendron</taxon>
    </lineage>
</organism>
<protein>
    <submittedName>
        <fullName evidence="1">Uncharacterized protein</fullName>
    </submittedName>
</protein>
<reference evidence="1" key="1">
    <citation type="submission" date="2022-02" db="EMBL/GenBank/DDBJ databases">
        <title>Plant Genome Project.</title>
        <authorList>
            <person name="Zhang R.-G."/>
        </authorList>
    </citation>
    <scope>NUCLEOTIDE SEQUENCE</scope>
    <source>
        <strain evidence="1">AT1</strain>
    </source>
</reference>
<dbReference type="EMBL" id="CM046396">
    <property type="protein sequence ID" value="KAI8538300.1"/>
    <property type="molecule type" value="Genomic_DNA"/>
</dbReference>
<comment type="caution">
    <text evidence="1">The sequence shown here is derived from an EMBL/GenBank/DDBJ whole genome shotgun (WGS) entry which is preliminary data.</text>
</comment>
<sequence length="77" mass="8284">MDEYQVSTSASMRSIKGRLACIKALYSRPVGGTCHPLIGQRFGVAIMGLAHPVIVISFDSEGSGDDSADSLIREWLD</sequence>
<accession>A0ACC0MBG1</accession>
<evidence type="ECO:0000313" key="1">
    <source>
        <dbReference type="EMBL" id="KAI8538300.1"/>
    </source>
</evidence>
<evidence type="ECO:0000313" key="2">
    <source>
        <dbReference type="Proteomes" id="UP001062846"/>
    </source>
</evidence>